<proteinExistence type="predicted"/>
<organism evidence="1">
    <name type="scientific">Rhizophora mucronata</name>
    <name type="common">Asiatic mangrove</name>
    <dbReference type="NCBI Taxonomy" id="61149"/>
    <lineage>
        <taxon>Eukaryota</taxon>
        <taxon>Viridiplantae</taxon>
        <taxon>Streptophyta</taxon>
        <taxon>Embryophyta</taxon>
        <taxon>Tracheophyta</taxon>
        <taxon>Spermatophyta</taxon>
        <taxon>Magnoliopsida</taxon>
        <taxon>eudicotyledons</taxon>
        <taxon>Gunneridae</taxon>
        <taxon>Pentapetalae</taxon>
        <taxon>rosids</taxon>
        <taxon>fabids</taxon>
        <taxon>Malpighiales</taxon>
        <taxon>Rhizophoraceae</taxon>
        <taxon>Rhizophora</taxon>
    </lineage>
</organism>
<dbReference type="EMBL" id="GGEC01051094">
    <property type="protein sequence ID" value="MBX31578.1"/>
    <property type="molecule type" value="Transcribed_RNA"/>
</dbReference>
<sequence>MLHKWISWFTRLTKRNLLSFDNENDVIICSSSITRSTFSSLSSISIAVYLHMLMILFPSSVMAMSDILRALCPFQHSNSFPSKSHRQMLLSVMPAKIPLLSGNHPQETNPTPSFSYTWIHSPELTSQSLITSSCPQVRIWQSFGLHETVNTGFW</sequence>
<dbReference type="AlphaFoldDB" id="A0A2P2MMZ0"/>
<evidence type="ECO:0000313" key="1">
    <source>
        <dbReference type="EMBL" id="MBX31578.1"/>
    </source>
</evidence>
<accession>A0A2P2MMZ0</accession>
<reference evidence="1" key="1">
    <citation type="submission" date="2018-02" db="EMBL/GenBank/DDBJ databases">
        <title>Rhizophora mucronata_Transcriptome.</title>
        <authorList>
            <person name="Meera S.P."/>
            <person name="Sreeshan A."/>
            <person name="Augustine A."/>
        </authorList>
    </citation>
    <scope>NUCLEOTIDE SEQUENCE</scope>
    <source>
        <tissue evidence="1">Leaf</tissue>
    </source>
</reference>
<protein>
    <submittedName>
        <fullName evidence="1">Uncharacterized protein</fullName>
    </submittedName>
</protein>
<name>A0A2P2MMZ0_RHIMU</name>